<reference evidence="1 2" key="1">
    <citation type="submission" date="2019-08" db="EMBL/GenBank/DDBJ databases">
        <authorList>
            <person name="Lei W."/>
        </authorList>
    </citation>
    <scope>NUCLEOTIDE SEQUENCE [LARGE SCALE GENOMIC DNA]</scope>
    <source>
        <strain evidence="1 2">CCUG 58627</strain>
    </source>
</reference>
<name>A0A5C5URA2_9CORY</name>
<sequence length="183" mass="19941">MDIGQDFSLQVRRAQGSPLVDDLTFAHCPVSIALSDELRAVFVRRGKLVTHAELDALGVGSTSMWDLTAERTTSARVRIRSHVRGGIEVAADPGSAVDWLAHPHSFWLLHTHLQQFFGGTILYFAPTTTLLVAAPWAAGYLPELQLWAAETYAAAGARGLVPHGVIYHQGYPTSVSQQFAHAR</sequence>
<evidence type="ECO:0000313" key="1">
    <source>
        <dbReference type="EMBL" id="TWT28716.1"/>
    </source>
</evidence>
<comment type="caution">
    <text evidence="1">The sequence shown here is derived from an EMBL/GenBank/DDBJ whole genome shotgun (WGS) entry which is preliminary data.</text>
</comment>
<gene>
    <name evidence="1" type="ORF">FRX94_02175</name>
</gene>
<dbReference type="AlphaFoldDB" id="A0A5C5URA2"/>
<dbReference type="RefSeq" id="WP_146323478.1">
    <property type="nucleotide sequence ID" value="NZ_BAABLR010000027.1"/>
</dbReference>
<protein>
    <submittedName>
        <fullName evidence="1">Uncharacterized protein</fullName>
    </submittedName>
</protein>
<dbReference type="Proteomes" id="UP000320791">
    <property type="component" value="Unassembled WGS sequence"/>
</dbReference>
<proteinExistence type="predicted"/>
<dbReference type="EMBL" id="VOHM01000003">
    <property type="protein sequence ID" value="TWT28716.1"/>
    <property type="molecule type" value="Genomic_DNA"/>
</dbReference>
<evidence type="ECO:0000313" key="2">
    <source>
        <dbReference type="Proteomes" id="UP000320791"/>
    </source>
</evidence>
<organism evidence="1 2">
    <name type="scientific">Corynebacterium canis</name>
    <dbReference type="NCBI Taxonomy" id="679663"/>
    <lineage>
        <taxon>Bacteria</taxon>
        <taxon>Bacillati</taxon>
        <taxon>Actinomycetota</taxon>
        <taxon>Actinomycetes</taxon>
        <taxon>Mycobacteriales</taxon>
        <taxon>Corynebacteriaceae</taxon>
        <taxon>Corynebacterium</taxon>
    </lineage>
</organism>
<dbReference type="OrthoDB" id="4408123at2"/>
<keyword evidence="2" id="KW-1185">Reference proteome</keyword>
<accession>A0A5C5URA2</accession>